<dbReference type="PANTHER" id="PTHR46867:SF4">
    <property type="entry name" value="MITOCHONDRIAL IMPORT RECEPTOR SUBUNIT TOM9-2"/>
    <property type="match status" value="1"/>
</dbReference>
<feature type="region of interest" description="Disordered" evidence="1">
    <location>
        <begin position="1"/>
        <end position="31"/>
    </location>
</feature>
<evidence type="ECO:0000313" key="3">
    <source>
        <dbReference type="Proteomes" id="UP001642360"/>
    </source>
</evidence>
<dbReference type="InterPro" id="IPR017411">
    <property type="entry name" value="Tom22_pln"/>
</dbReference>
<evidence type="ECO:0000256" key="1">
    <source>
        <dbReference type="SAM" id="MobiDB-lite"/>
    </source>
</evidence>
<accession>A0ABC8UGP5</accession>
<reference evidence="2 3" key="1">
    <citation type="submission" date="2024-02" db="EMBL/GenBank/DDBJ databases">
        <authorList>
            <person name="Vignale AGUSTIN F."/>
            <person name="Sosa J E."/>
            <person name="Modenutti C."/>
        </authorList>
    </citation>
    <scope>NUCLEOTIDE SEQUENCE [LARGE SCALE GENOMIC DNA]</scope>
</reference>
<dbReference type="AlphaFoldDB" id="A0ABC8UGP5"/>
<evidence type="ECO:0000313" key="2">
    <source>
        <dbReference type="EMBL" id="CAK9180208.1"/>
    </source>
</evidence>
<dbReference type="Proteomes" id="UP001642360">
    <property type="component" value="Unassembled WGS sequence"/>
</dbReference>
<feature type="compositionally biased region" description="Low complexity" evidence="1">
    <location>
        <begin position="12"/>
        <end position="23"/>
    </location>
</feature>
<gene>
    <name evidence="2" type="ORF">ILEXP_LOCUS50189</name>
</gene>
<protein>
    <submittedName>
        <fullName evidence="2">Uncharacterized protein</fullName>
    </submittedName>
</protein>
<comment type="caution">
    <text evidence="2">The sequence shown here is derived from an EMBL/GenBank/DDBJ whole genome shotgun (WGS) entry which is preliminary data.</text>
</comment>
<dbReference type="PANTHER" id="PTHR46867">
    <property type="entry name" value="MITOCHONDRIAL IMPORT RECEPTOR SUBUNIT TOM9-2"/>
    <property type="match status" value="1"/>
</dbReference>
<dbReference type="CDD" id="cd22884">
    <property type="entry name" value="TOM22"/>
    <property type="match status" value="1"/>
</dbReference>
<sequence>MASYGVKSFSLNKPTNTHNNNNKEGTSSRLSKSQIVYRSKQRRCNVAYVAKRLLKSTGKATWIAGTTFLILALPLIIETGRDEQLIELELQQARLLGTPPHWVLDWLENIRVLRIGVLEMGIWWVLLDPDYRPVLMCWGQSQSQLLTGFLVAILEYVLGDNLRQQSNCCSNKLKIYMDINKLDLSVPSLN</sequence>
<proteinExistence type="predicted"/>
<name>A0ABC8UGP5_9AQUA</name>
<organism evidence="2 3">
    <name type="scientific">Ilex paraguariensis</name>
    <name type="common">yerba mate</name>
    <dbReference type="NCBI Taxonomy" id="185542"/>
    <lineage>
        <taxon>Eukaryota</taxon>
        <taxon>Viridiplantae</taxon>
        <taxon>Streptophyta</taxon>
        <taxon>Embryophyta</taxon>
        <taxon>Tracheophyta</taxon>
        <taxon>Spermatophyta</taxon>
        <taxon>Magnoliopsida</taxon>
        <taxon>eudicotyledons</taxon>
        <taxon>Gunneridae</taxon>
        <taxon>Pentapetalae</taxon>
        <taxon>asterids</taxon>
        <taxon>campanulids</taxon>
        <taxon>Aquifoliales</taxon>
        <taxon>Aquifoliaceae</taxon>
        <taxon>Ilex</taxon>
    </lineage>
</organism>
<keyword evidence="3" id="KW-1185">Reference proteome</keyword>
<dbReference type="EMBL" id="CAUOFW020007680">
    <property type="protein sequence ID" value="CAK9180208.1"/>
    <property type="molecule type" value="Genomic_DNA"/>
</dbReference>